<comment type="catalytic activity">
    <reaction evidence="6">
        <text>2-(N(omega)-L-arginino)succinate = fumarate + L-arginine</text>
        <dbReference type="Rhea" id="RHEA:24020"/>
        <dbReference type="ChEBI" id="CHEBI:29806"/>
        <dbReference type="ChEBI" id="CHEBI:32682"/>
        <dbReference type="ChEBI" id="CHEBI:57472"/>
        <dbReference type="EC" id="4.3.2.1"/>
    </reaction>
</comment>
<dbReference type="InterPro" id="IPR029419">
    <property type="entry name" value="Arg_succ_lyase_C"/>
</dbReference>
<name>A0ABV3W3B5_9BACI</name>
<dbReference type="NCBIfam" id="TIGR00838">
    <property type="entry name" value="argH"/>
    <property type="match status" value="1"/>
</dbReference>
<dbReference type="Gene3D" id="1.20.200.10">
    <property type="entry name" value="Fumarase/aspartase (Central domain)"/>
    <property type="match status" value="1"/>
</dbReference>
<evidence type="ECO:0000256" key="2">
    <source>
        <dbReference type="ARBA" id="ARBA00012338"/>
    </source>
</evidence>
<evidence type="ECO:0000313" key="9">
    <source>
        <dbReference type="EMBL" id="MEX3747533.1"/>
    </source>
</evidence>
<dbReference type="Pfam" id="PF14698">
    <property type="entry name" value="ASL_C2"/>
    <property type="match status" value="1"/>
</dbReference>
<keyword evidence="4 6" id="KW-0028">Amino-acid biosynthesis</keyword>
<dbReference type="Gene3D" id="1.10.275.10">
    <property type="entry name" value="Fumarase/aspartase (N-terminal domain)"/>
    <property type="match status" value="1"/>
</dbReference>
<protein>
    <recommendedName>
        <fullName evidence="2 6">Argininosuccinate lyase</fullName>
        <shortName evidence="6">ASAL</shortName>
        <ecNumber evidence="2 6">4.3.2.1</ecNumber>
    </recommendedName>
    <alternativeName>
        <fullName evidence="6">Arginosuccinase</fullName>
    </alternativeName>
</protein>
<dbReference type="CDD" id="cd01359">
    <property type="entry name" value="Argininosuccinate_lyase"/>
    <property type="match status" value="1"/>
</dbReference>
<dbReference type="Proteomes" id="UP001558534">
    <property type="component" value="Unassembled WGS sequence"/>
</dbReference>
<comment type="caution">
    <text evidence="9">The sequence shown here is derived from an EMBL/GenBank/DDBJ whole genome shotgun (WGS) entry which is preliminary data.</text>
</comment>
<dbReference type="PANTHER" id="PTHR43814">
    <property type="entry name" value="ARGININOSUCCINATE LYASE"/>
    <property type="match status" value="1"/>
</dbReference>
<gene>
    <name evidence="6 9" type="primary">argH</name>
    <name evidence="9" type="ORF">AB1300_20685</name>
</gene>
<feature type="domain" description="Argininosuccinate lyase C-terminal" evidence="8">
    <location>
        <begin position="372"/>
        <end position="449"/>
    </location>
</feature>
<dbReference type="InterPro" id="IPR022761">
    <property type="entry name" value="Fumarate_lyase_N"/>
</dbReference>
<evidence type="ECO:0000256" key="6">
    <source>
        <dbReference type="HAMAP-Rule" id="MF_00006"/>
    </source>
</evidence>
<dbReference type="PANTHER" id="PTHR43814:SF1">
    <property type="entry name" value="ARGININOSUCCINATE LYASE"/>
    <property type="match status" value="1"/>
</dbReference>
<dbReference type="Pfam" id="PF00206">
    <property type="entry name" value="Lyase_1"/>
    <property type="match status" value="1"/>
</dbReference>
<dbReference type="RefSeq" id="WP_368638067.1">
    <property type="nucleotide sequence ID" value="NZ_JBFRHK010000016.1"/>
</dbReference>
<evidence type="ECO:0000256" key="5">
    <source>
        <dbReference type="ARBA" id="ARBA00023239"/>
    </source>
</evidence>
<evidence type="ECO:0000313" key="10">
    <source>
        <dbReference type="Proteomes" id="UP001558534"/>
    </source>
</evidence>
<dbReference type="EMBL" id="JBFRHK010000016">
    <property type="protein sequence ID" value="MEX3747533.1"/>
    <property type="molecule type" value="Genomic_DNA"/>
</dbReference>
<reference evidence="9 10" key="1">
    <citation type="submission" date="2024-07" db="EMBL/GenBank/DDBJ databases">
        <title>Characterization of a bacterium isolated from hydrolysated instant sea cucumber by whole-genome sequencing and metabolomics.</title>
        <authorList>
            <person name="Luo X."/>
            <person name="Zhang Z."/>
            <person name="Zheng Z."/>
            <person name="Zhang W."/>
            <person name="Ming T."/>
            <person name="Jiao L."/>
            <person name="Su X."/>
            <person name="Kong F."/>
            <person name="Xu J."/>
        </authorList>
    </citation>
    <scope>NUCLEOTIDE SEQUENCE [LARGE SCALE GENOMIC DNA]</scope>
    <source>
        <strain evidence="9 10">XL-2024</strain>
    </source>
</reference>
<keyword evidence="3 6" id="KW-0055">Arginine biosynthesis</keyword>
<comment type="pathway">
    <text evidence="1 6">Amino-acid biosynthesis; L-arginine biosynthesis; L-arginine from L-ornithine and carbamoyl phosphate: step 3/3.</text>
</comment>
<accession>A0ABV3W3B5</accession>
<evidence type="ECO:0000256" key="1">
    <source>
        <dbReference type="ARBA" id="ARBA00004941"/>
    </source>
</evidence>
<dbReference type="SUPFAM" id="SSF48557">
    <property type="entry name" value="L-aspartase-like"/>
    <property type="match status" value="1"/>
</dbReference>
<dbReference type="Gene3D" id="1.10.40.30">
    <property type="entry name" value="Fumarase/aspartase (C-terminal domain)"/>
    <property type="match status" value="1"/>
</dbReference>
<keyword evidence="6" id="KW-0963">Cytoplasm</keyword>
<dbReference type="InterPro" id="IPR024083">
    <property type="entry name" value="Fumarase/histidase_N"/>
</dbReference>
<keyword evidence="5 6" id="KW-0456">Lyase</keyword>
<comment type="similarity">
    <text evidence="6">Belongs to the lyase 1 family. Argininosuccinate lyase subfamily.</text>
</comment>
<dbReference type="EC" id="4.3.2.1" evidence="2 6"/>
<dbReference type="PRINTS" id="PR00145">
    <property type="entry name" value="ARGSUCLYASE"/>
</dbReference>
<evidence type="ECO:0000259" key="8">
    <source>
        <dbReference type="Pfam" id="PF14698"/>
    </source>
</evidence>
<proteinExistence type="inferred from homology"/>
<evidence type="ECO:0000259" key="7">
    <source>
        <dbReference type="Pfam" id="PF00206"/>
    </source>
</evidence>
<dbReference type="GO" id="GO:0004056">
    <property type="term" value="F:argininosuccinate lyase activity"/>
    <property type="evidence" value="ECO:0007669"/>
    <property type="project" value="UniProtKB-EC"/>
</dbReference>
<dbReference type="InterPro" id="IPR009049">
    <property type="entry name" value="Argininosuccinate_lyase"/>
</dbReference>
<dbReference type="InterPro" id="IPR008948">
    <property type="entry name" value="L-Aspartase-like"/>
</dbReference>
<feature type="domain" description="Fumarate lyase N-terminal" evidence="7">
    <location>
        <begin position="90"/>
        <end position="308"/>
    </location>
</feature>
<keyword evidence="10" id="KW-1185">Reference proteome</keyword>
<sequence>MFEDFRNKTQQEDGMIFPSNIYRKIVLQPAYEEAKKNFLTIMLQINIAHLKMLEEQGLVKKEEVKQIGIALKKLDLNYYRIEDYNPRYEDLFFRIENKLIELAGDVAGNLHIGRSRNDMGIAIYRMTLRKKLLLLMRELLTLRDDLIAAAEEHVDTIMIGYTHTQQAQPTTFAHYLKAVIDQLERDFERLQHVYKTVNRSSMGAAALTTTGFNISRERMCELLAFDDIIENAWDAVAGADYIAEAASIVQLAALNLGRTSQDFLLWATQEFNAFTLASPYVQISSIMPQKRNPVSIEHTRSLLSAVVGDASTVLQMVHNTPFGDIVDTEDDMQPYLWRAIDRLIGIYKLFGSLVVTMKVNKKKLRNRAENSFANVTELADTLVRSEGISFRQAHSIVSKCVKVLLSHGEESLASLTWGLANTQSKLITGKALNISEEDFYNTLKPETFVGVRTLPGGPAPETMKASLERSKANAHNLYEWIRLKESMIVEAEQQLTVFIEEWNQ</sequence>
<dbReference type="InterPro" id="IPR000362">
    <property type="entry name" value="Fumarate_lyase_fam"/>
</dbReference>
<dbReference type="HAMAP" id="MF_00006">
    <property type="entry name" value="Arg_succ_lyase"/>
    <property type="match status" value="1"/>
</dbReference>
<dbReference type="PRINTS" id="PR00149">
    <property type="entry name" value="FUMRATELYASE"/>
</dbReference>
<comment type="subcellular location">
    <subcellularLocation>
        <location evidence="6">Cytoplasm</location>
    </subcellularLocation>
</comment>
<evidence type="ECO:0000256" key="4">
    <source>
        <dbReference type="ARBA" id="ARBA00022605"/>
    </source>
</evidence>
<organism evidence="9 10">
    <name type="scientific">Lysinibacillus xylanilyticus</name>
    <dbReference type="NCBI Taxonomy" id="582475"/>
    <lineage>
        <taxon>Bacteria</taxon>
        <taxon>Bacillati</taxon>
        <taxon>Bacillota</taxon>
        <taxon>Bacilli</taxon>
        <taxon>Bacillales</taxon>
        <taxon>Bacillaceae</taxon>
        <taxon>Lysinibacillus</taxon>
    </lineage>
</organism>
<evidence type="ECO:0000256" key="3">
    <source>
        <dbReference type="ARBA" id="ARBA00022571"/>
    </source>
</evidence>